<accession>A0A6M0K552</accession>
<evidence type="ECO:0000313" key="3">
    <source>
        <dbReference type="Proteomes" id="UP000483379"/>
    </source>
</evidence>
<dbReference type="GO" id="GO:0006355">
    <property type="term" value="P:regulation of DNA-templated transcription"/>
    <property type="evidence" value="ECO:0007669"/>
    <property type="project" value="InterPro"/>
</dbReference>
<dbReference type="Gene3D" id="3.30.160.250">
    <property type="match status" value="1"/>
</dbReference>
<dbReference type="SUPFAM" id="SSF47598">
    <property type="entry name" value="Ribbon-helix-helix"/>
    <property type="match status" value="1"/>
</dbReference>
<reference evidence="2 3" key="1">
    <citation type="submission" date="2020-02" db="EMBL/GenBank/DDBJ databases">
        <title>Genome sequences of Thiorhodococcus mannitoliphagus and Thiorhodococcus minor, purple sulfur photosynthetic bacteria in the gammaproteobacterial family, Chromatiaceae.</title>
        <authorList>
            <person name="Aviles F.A."/>
            <person name="Meyer T.E."/>
            <person name="Kyndt J.A."/>
        </authorList>
    </citation>
    <scope>NUCLEOTIDE SEQUENCE [LARGE SCALE GENOMIC DNA]</scope>
    <source>
        <strain evidence="2 3">DSM 11518</strain>
    </source>
</reference>
<dbReference type="Proteomes" id="UP000483379">
    <property type="component" value="Unassembled WGS sequence"/>
</dbReference>
<keyword evidence="3" id="KW-1185">Reference proteome</keyword>
<gene>
    <name evidence="2" type="ORF">G3446_24135</name>
</gene>
<dbReference type="InterPro" id="IPR035069">
    <property type="entry name" value="TTHA1013/TTHA0281-like"/>
</dbReference>
<comment type="caution">
    <text evidence="2">The sequence shown here is derived from an EMBL/GenBank/DDBJ whole genome shotgun (WGS) entry which is preliminary data.</text>
</comment>
<dbReference type="RefSeq" id="WP_164456134.1">
    <property type="nucleotide sequence ID" value="NZ_JAAIJQ010000123.1"/>
</dbReference>
<name>A0A6M0K552_9GAMM</name>
<feature type="domain" description="HicB-like antitoxin of toxin-antitoxin system" evidence="1">
    <location>
        <begin position="29"/>
        <end position="125"/>
    </location>
</feature>
<dbReference type="EMBL" id="JAAIJQ010000123">
    <property type="protein sequence ID" value="NEV64916.1"/>
    <property type="molecule type" value="Genomic_DNA"/>
</dbReference>
<dbReference type="InterPro" id="IPR031807">
    <property type="entry name" value="HicB-like"/>
</dbReference>
<sequence length="136" mass="14194">MSAINVPRIVPPWPFEAYAHVISPLSVEDGGGFLITFPDLPGCMSDGETEAEAVENGRDAFIAVVSALADMGRDIPAPSFSPDDAAAPGASGKFVARVPKSIHAKLTSRAKAEGVSLNTLVLTLIAEGLGRRDRHA</sequence>
<evidence type="ECO:0000313" key="2">
    <source>
        <dbReference type="EMBL" id="NEV64916.1"/>
    </source>
</evidence>
<dbReference type="Pfam" id="PF15919">
    <property type="entry name" value="HicB_lk_antitox"/>
    <property type="match status" value="1"/>
</dbReference>
<evidence type="ECO:0000259" key="1">
    <source>
        <dbReference type="Pfam" id="PF15919"/>
    </source>
</evidence>
<organism evidence="2 3">
    <name type="scientific">Thiorhodococcus minor</name>
    <dbReference type="NCBI Taxonomy" id="57489"/>
    <lineage>
        <taxon>Bacteria</taxon>
        <taxon>Pseudomonadati</taxon>
        <taxon>Pseudomonadota</taxon>
        <taxon>Gammaproteobacteria</taxon>
        <taxon>Chromatiales</taxon>
        <taxon>Chromatiaceae</taxon>
        <taxon>Thiorhodococcus</taxon>
    </lineage>
</organism>
<dbReference type="SUPFAM" id="SSF143100">
    <property type="entry name" value="TTHA1013/TTHA0281-like"/>
    <property type="match status" value="1"/>
</dbReference>
<proteinExistence type="predicted"/>
<dbReference type="AlphaFoldDB" id="A0A6M0K552"/>
<dbReference type="InterPro" id="IPR010985">
    <property type="entry name" value="Ribbon_hlx_hlx"/>
</dbReference>
<protein>
    <submittedName>
        <fullName evidence="2">Type II toxin-antitoxin system HicB family antitoxin</fullName>
    </submittedName>
</protein>